<name>A0ACB9ZV54_CATRO</name>
<sequence>MDDDLDHTLRSGNPTDTKPYALSGKIMLSAIVILFFVVLLMVSLHLYARWYLLRARRRQLHRRRNRLNHARRTQIVFYVDNNNPTNLISSDPANRGLEPAVLNSLPLFVYSSKTHPNVMDCAVCLSEFEDKEMGRVLPKCNHSFHIECIDMWFHSHSTCPLCRSPVEKFSQSDNNESDVVIDLGEPEPTQTEPGCSSSSLGERRKAMAFNGVRIEIPMRSELENELLLSSPASQRFTSPGTRLLSFKRLLSMGRKTPTTPPPNGPATTPCGAGTSWGALASETELEGGTTELTRARTPR</sequence>
<dbReference type="EMBL" id="CM044708">
    <property type="protein sequence ID" value="KAI5650832.1"/>
    <property type="molecule type" value="Genomic_DNA"/>
</dbReference>
<dbReference type="Proteomes" id="UP001060085">
    <property type="component" value="Linkage Group LG08"/>
</dbReference>
<accession>A0ACB9ZV54</accession>
<comment type="caution">
    <text evidence="1">The sequence shown here is derived from an EMBL/GenBank/DDBJ whole genome shotgun (WGS) entry which is preliminary data.</text>
</comment>
<proteinExistence type="predicted"/>
<evidence type="ECO:0000313" key="1">
    <source>
        <dbReference type="EMBL" id="KAI5650832.1"/>
    </source>
</evidence>
<protein>
    <submittedName>
        <fullName evidence="1">Uncharacterized protein</fullName>
    </submittedName>
</protein>
<keyword evidence="2" id="KW-1185">Reference proteome</keyword>
<evidence type="ECO:0000313" key="2">
    <source>
        <dbReference type="Proteomes" id="UP001060085"/>
    </source>
</evidence>
<organism evidence="1 2">
    <name type="scientific">Catharanthus roseus</name>
    <name type="common">Madagascar periwinkle</name>
    <name type="synonym">Vinca rosea</name>
    <dbReference type="NCBI Taxonomy" id="4058"/>
    <lineage>
        <taxon>Eukaryota</taxon>
        <taxon>Viridiplantae</taxon>
        <taxon>Streptophyta</taxon>
        <taxon>Embryophyta</taxon>
        <taxon>Tracheophyta</taxon>
        <taxon>Spermatophyta</taxon>
        <taxon>Magnoliopsida</taxon>
        <taxon>eudicotyledons</taxon>
        <taxon>Gunneridae</taxon>
        <taxon>Pentapetalae</taxon>
        <taxon>asterids</taxon>
        <taxon>lamiids</taxon>
        <taxon>Gentianales</taxon>
        <taxon>Apocynaceae</taxon>
        <taxon>Rauvolfioideae</taxon>
        <taxon>Vinceae</taxon>
        <taxon>Catharanthinae</taxon>
        <taxon>Catharanthus</taxon>
    </lineage>
</organism>
<reference evidence="2" key="1">
    <citation type="journal article" date="2023" name="Nat. Plants">
        <title>Single-cell RNA sequencing provides a high-resolution roadmap for understanding the multicellular compartmentation of specialized metabolism.</title>
        <authorList>
            <person name="Sun S."/>
            <person name="Shen X."/>
            <person name="Li Y."/>
            <person name="Li Y."/>
            <person name="Wang S."/>
            <person name="Li R."/>
            <person name="Zhang H."/>
            <person name="Shen G."/>
            <person name="Guo B."/>
            <person name="Wei J."/>
            <person name="Xu J."/>
            <person name="St-Pierre B."/>
            <person name="Chen S."/>
            <person name="Sun C."/>
        </authorList>
    </citation>
    <scope>NUCLEOTIDE SEQUENCE [LARGE SCALE GENOMIC DNA]</scope>
</reference>
<gene>
    <name evidence="1" type="ORF">M9H77_36837</name>
</gene>